<dbReference type="EMBL" id="JAVDXZ010000001">
    <property type="protein sequence ID" value="MDR7330636.1"/>
    <property type="molecule type" value="Genomic_DNA"/>
</dbReference>
<gene>
    <name evidence="2" type="ORF">J2S39_002312</name>
</gene>
<keyword evidence="1" id="KW-0472">Membrane</keyword>
<keyword evidence="3" id="KW-1185">Reference proteome</keyword>
<feature type="transmembrane region" description="Helical" evidence="1">
    <location>
        <begin position="189"/>
        <end position="208"/>
    </location>
</feature>
<feature type="transmembrane region" description="Helical" evidence="1">
    <location>
        <begin position="92"/>
        <end position="113"/>
    </location>
</feature>
<dbReference type="RefSeq" id="WP_290196518.1">
    <property type="nucleotide sequence ID" value="NZ_CP047654.1"/>
</dbReference>
<evidence type="ECO:0000256" key="1">
    <source>
        <dbReference type="SAM" id="Phobius"/>
    </source>
</evidence>
<keyword evidence="1" id="KW-0812">Transmembrane</keyword>
<keyword evidence="1" id="KW-1133">Transmembrane helix</keyword>
<reference evidence="2" key="1">
    <citation type="submission" date="2023-07" db="EMBL/GenBank/DDBJ databases">
        <title>Sequencing the genomes of 1000 actinobacteria strains.</title>
        <authorList>
            <person name="Klenk H.-P."/>
        </authorList>
    </citation>
    <scope>NUCLEOTIDE SEQUENCE</scope>
    <source>
        <strain evidence="2">DSM 107476</strain>
    </source>
</reference>
<dbReference type="Proteomes" id="UP001180840">
    <property type="component" value="Unassembled WGS sequence"/>
</dbReference>
<evidence type="ECO:0000313" key="2">
    <source>
        <dbReference type="EMBL" id="MDR7330636.1"/>
    </source>
</evidence>
<protein>
    <submittedName>
        <fullName evidence="2">Uncharacterized protein</fullName>
    </submittedName>
</protein>
<accession>A0ABU2A0B7</accession>
<sequence length="356" mass="39911">MEIAKAMSPETLQAALKPEDSSALATFLREFYLVTLDDSGRAIINTISLAFLGVLILRSAYSLIKTDWPETYTDTETRAQEHIRANPIRTYVIFRGGPVFLVSVFISVCVDRAGGDPWWGLWLMIGTYLVWTTGKACFEVVRKPRHPNWTMLLIYHLLSVIVVLASGVTAVAIRSLFAPIVPDSRELLISIWAGIFAALLAGVTRQILAPQRLEGHQVVVALRKDIGTEAWSYIRASTASDQLMQNFVLAHVLAEAQQRPRWFRRLERFGGRIWGSGTYGVAQVAADRPISDKESIDLLVERLDNEWVRYSIESGAYSREFNDVCLELNNDAVHASRVQSFYSTIAEMRETGTLPC</sequence>
<feature type="transmembrane region" description="Helical" evidence="1">
    <location>
        <begin position="119"/>
        <end position="141"/>
    </location>
</feature>
<feature type="transmembrane region" description="Helical" evidence="1">
    <location>
        <begin position="153"/>
        <end position="177"/>
    </location>
</feature>
<feature type="transmembrane region" description="Helical" evidence="1">
    <location>
        <begin position="42"/>
        <end position="61"/>
    </location>
</feature>
<comment type="caution">
    <text evidence="2">The sequence shown here is derived from an EMBL/GenBank/DDBJ whole genome shotgun (WGS) entry which is preliminary data.</text>
</comment>
<name>A0ABU2A0B7_9CORY</name>
<organism evidence="2 3">
    <name type="scientific">Corynebacterium guangdongense</name>
    <dbReference type="NCBI Taxonomy" id="1783348"/>
    <lineage>
        <taxon>Bacteria</taxon>
        <taxon>Bacillati</taxon>
        <taxon>Actinomycetota</taxon>
        <taxon>Actinomycetes</taxon>
        <taxon>Mycobacteriales</taxon>
        <taxon>Corynebacteriaceae</taxon>
        <taxon>Corynebacterium</taxon>
    </lineage>
</organism>
<evidence type="ECO:0000313" key="3">
    <source>
        <dbReference type="Proteomes" id="UP001180840"/>
    </source>
</evidence>
<proteinExistence type="predicted"/>